<dbReference type="GO" id="GO:0046983">
    <property type="term" value="F:protein dimerization activity"/>
    <property type="evidence" value="ECO:0007669"/>
    <property type="project" value="InterPro"/>
</dbReference>
<proteinExistence type="predicted"/>
<dbReference type="InterPro" id="IPR012337">
    <property type="entry name" value="RNaseH-like_sf"/>
</dbReference>
<evidence type="ECO:0000313" key="2">
    <source>
        <dbReference type="EMBL" id="CAA7267873.1"/>
    </source>
</evidence>
<dbReference type="Proteomes" id="UP000467700">
    <property type="component" value="Unassembled WGS sequence"/>
</dbReference>
<organism evidence="2 3">
    <name type="scientific">Cyclocybe aegerita</name>
    <name type="common">Black poplar mushroom</name>
    <name type="synonym">Agrocybe aegerita</name>
    <dbReference type="NCBI Taxonomy" id="1973307"/>
    <lineage>
        <taxon>Eukaryota</taxon>
        <taxon>Fungi</taxon>
        <taxon>Dikarya</taxon>
        <taxon>Basidiomycota</taxon>
        <taxon>Agaricomycotina</taxon>
        <taxon>Agaricomycetes</taxon>
        <taxon>Agaricomycetidae</taxon>
        <taxon>Agaricales</taxon>
        <taxon>Agaricineae</taxon>
        <taxon>Bolbitiaceae</taxon>
        <taxon>Cyclocybe</taxon>
    </lineage>
</organism>
<gene>
    <name evidence="2" type="ORF">AAE3_LOCUS10032</name>
</gene>
<dbReference type="EMBL" id="CACVBS010000063">
    <property type="protein sequence ID" value="CAA7267873.1"/>
    <property type="molecule type" value="Genomic_DNA"/>
</dbReference>
<dbReference type="SUPFAM" id="SSF53098">
    <property type="entry name" value="Ribonuclease H-like"/>
    <property type="match status" value="1"/>
</dbReference>
<protein>
    <recommendedName>
        <fullName evidence="1">HAT C-terminal dimerisation domain-containing protein</fullName>
    </recommendedName>
</protein>
<keyword evidence="3" id="KW-1185">Reference proteome</keyword>
<sequence length="116" mass="13058">MVEYHAHANSEMPAHRSPATTQQGFGLDELAERYGLNDLMDFTDNNTHRNQGINEEFAAYFTAPLSEKGTDILKFWEIHESSFPTLFAIALDYLLIQALAVPCERVFSSSAETDTK</sequence>
<evidence type="ECO:0000259" key="1">
    <source>
        <dbReference type="Pfam" id="PF05699"/>
    </source>
</evidence>
<reference evidence="2 3" key="1">
    <citation type="submission" date="2020-01" db="EMBL/GenBank/DDBJ databases">
        <authorList>
            <person name="Gupta K D."/>
        </authorList>
    </citation>
    <scope>NUCLEOTIDE SEQUENCE [LARGE SCALE GENOMIC DNA]</scope>
</reference>
<accession>A0A8S0XPL8</accession>
<dbReference type="InterPro" id="IPR008906">
    <property type="entry name" value="HATC_C_dom"/>
</dbReference>
<dbReference type="OrthoDB" id="3262464at2759"/>
<comment type="caution">
    <text evidence="2">The sequence shown here is derived from an EMBL/GenBank/DDBJ whole genome shotgun (WGS) entry which is preliminary data.</text>
</comment>
<dbReference type="Pfam" id="PF05699">
    <property type="entry name" value="Dimer_Tnp_hAT"/>
    <property type="match status" value="1"/>
</dbReference>
<name>A0A8S0XPL8_CYCAE</name>
<evidence type="ECO:0000313" key="3">
    <source>
        <dbReference type="Proteomes" id="UP000467700"/>
    </source>
</evidence>
<dbReference type="AlphaFoldDB" id="A0A8S0XPL8"/>
<feature type="domain" description="HAT C-terminal dimerisation" evidence="1">
    <location>
        <begin position="60"/>
        <end position="110"/>
    </location>
</feature>